<name>A0A5E8B184_9ASCO</name>
<keyword evidence="14" id="KW-0472">Membrane</keyword>
<dbReference type="GO" id="GO:0036503">
    <property type="term" value="P:ERAD pathway"/>
    <property type="evidence" value="ECO:0007669"/>
    <property type="project" value="UniProtKB-ARBA"/>
</dbReference>
<comment type="catalytic activity">
    <reaction evidence="9">
        <text>N(4)-(alpha-D-Man-(1-&gt;2)-alpha-D-Man-(1-&gt;2)-alpha-D-Man-(1-&gt;3)-[alpha-D-Man-(1-&gt;2)-alpha-D-Man-(1-&gt;3)-[alpha-D-Man-(1-&gt;2)-alpha-D-Man-(1-&gt;6)]-alpha-D-Man-(1-&gt;6)]-beta-D-Man-(1-&gt;4)-beta-D-GlcNAc-(1-&gt;4)-beta-D-GlcNAc)-L-asparaginyl-[protein] (N-glucan mannose isomer 9A1,2,3B1,2,3) + 4 H2O = N(4)-(alpha-D-Man-(1-&gt;3)-[alpha-D-Man-(1-&gt;3)-[alpha-D-Man-(1-&gt;6)]-alpha-D-Man-(1-&gt;6)]-beta-D-Man-(1-&gt;4)-beta-D-GlcNAc-(1-&gt;4)-beta-D-GlcNAc)-L-asparaginyl-[protein] (N-glucan mannose isomer 5A1,2) + 4 beta-D-mannose</text>
        <dbReference type="Rhea" id="RHEA:56008"/>
        <dbReference type="Rhea" id="RHEA-COMP:14356"/>
        <dbReference type="Rhea" id="RHEA-COMP:14367"/>
        <dbReference type="ChEBI" id="CHEBI:15377"/>
        <dbReference type="ChEBI" id="CHEBI:28563"/>
        <dbReference type="ChEBI" id="CHEBI:59087"/>
        <dbReference type="ChEBI" id="CHEBI:139493"/>
        <dbReference type="EC" id="3.2.1.113"/>
    </reaction>
</comment>
<feature type="binding site" evidence="11">
    <location>
        <position position="559"/>
    </location>
    <ligand>
        <name>Ca(2+)</name>
        <dbReference type="ChEBI" id="CHEBI:29108"/>
    </ligand>
</feature>
<dbReference type="EMBL" id="CABVLU010000001">
    <property type="protein sequence ID" value="VVT45027.1"/>
    <property type="molecule type" value="Genomic_DNA"/>
</dbReference>
<dbReference type="SUPFAM" id="SSF48225">
    <property type="entry name" value="Seven-hairpin glycosidases"/>
    <property type="match status" value="1"/>
</dbReference>
<keyword evidence="14" id="KW-1133">Transmembrane helix</keyword>
<dbReference type="Pfam" id="PF01532">
    <property type="entry name" value="Glyco_hydro_47"/>
    <property type="match status" value="1"/>
</dbReference>
<dbReference type="Proteomes" id="UP000398389">
    <property type="component" value="Unassembled WGS sequence"/>
</dbReference>
<dbReference type="GO" id="GO:0005975">
    <property type="term" value="P:carbohydrate metabolic process"/>
    <property type="evidence" value="ECO:0007669"/>
    <property type="project" value="InterPro"/>
</dbReference>
<evidence type="ECO:0000256" key="14">
    <source>
        <dbReference type="SAM" id="Phobius"/>
    </source>
</evidence>
<keyword evidence="7 12" id="KW-1015">Disulfide bond</keyword>
<dbReference type="InterPro" id="IPR001382">
    <property type="entry name" value="Glyco_hydro_47"/>
</dbReference>
<evidence type="ECO:0000256" key="5">
    <source>
        <dbReference type="ARBA" id="ARBA00022801"/>
    </source>
</evidence>
<dbReference type="PRINTS" id="PR00747">
    <property type="entry name" value="GLYHDRLASE47"/>
</dbReference>
<dbReference type="InterPro" id="IPR012341">
    <property type="entry name" value="6hp_glycosidase-like_sf"/>
</dbReference>
<evidence type="ECO:0000256" key="3">
    <source>
        <dbReference type="ARBA" id="ARBA00007658"/>
    </source>
</evidence>
<dbReference type="AlphaFoldDB" id="A0A5E8B184"/>
<keyword evidence="4 11" id="KW-0479">Metal-binding</keyword>
<gene>
    <name evidence="15" type="ORF">SAPINGB_P000613</name>
</gene>
<protein>
    <recommendedName>
        <fullName evidence="13">alpha-1,2-Mannosidase</fullName>
        <ecNumber evidence="13">3.2.1.-</ecNumber>
    </recommendedName>
</protein>
<evidence type="ECO:0000256" key="7">
    <source>
        <dbReference type="ARBA" id="ARBA00023157"/>
    </source>
</evidence>
<feature type="active site" description="Proton donor" evidence="10">
    <location>
        <position position="185"/>
    </location>
</feature>
<reference evidence="15 16" key="1">
    <citation type="submission" date="2019-09" db="EMBL/GenBank/DDBJ databases">
        <authorList>
            <person name="Brejova B."/>
        </authorList>
    </citation>
    <scope>NUCLEOTIDE SEQUENCE [LARGE SCALE GENOMIC DNA]</scope>
</reference>
<evidence type="ECO:0000256" key="1">
    <source>
        <dbReference type="ARBA" id="ARBA00001913"/>
    </source>
</evidence>
<dbReference type="GO" id="GO:0005509">
    <property type="term" value="F:calcium ion binding"/>
    <property type="evidence" value="ECO:0007669"/>
    <property type="project" value="InterPro"/>
</dbReference>
<comment type="cofactor">
    <cofactor evidence="1 11">
        <name>Ca(2+)</name>
        <dbReference type="ChEBI" id="CHEBI:29108"/>
    </cofactor>
</comment>
<sequence length="631" mass="71847">MTFPTPGRKSLDGDNSFWPSKSKELPLYKDKPYSAEYSSSPKVVRRRKLIALIIAFFCFFYYVFLFGRAQNPNNTRGSKKDEDNGFFSSFFSVKPSISWEKRRDEVRDAFKISWAGYEKYAWGKDIYKPVSRTGMNMGPKPLGWIIVDSLDTLKIMGLDDELERARSWVKNELNYDMDYNVNTFETTIRMLGGLLSAHYLTEDDIYLDKATDLANRLMGAFDSPTGIPYASVNLHSHAGIKSHTDMGASSTAEVATLQLEFKYLSKLTGETLYWEKVENIMAVLDKNKPKGGLVPIYVNPDTGKYQGQLIRLGSRGDSYYEYLIKQYLQTDSKEQIYKEMYDEAVEGIKKYMVAQSVPNKLTYIGELPDGIGGNLSPKMDHLVCFVGGMLGIGATGGHNIDTARRMKWTTNQENDFRLAMELTRTCYELYNKSPTGLAPEIVYFNDAADSTKDFTVKRLDGHNLQRPETVESLFILWRLTKNPIYRQWGWEIFESFKEFALIPNSDAGFTSLNHVNKESPTFRDNMESFWLSETLKYLYLLFDDEHEEDLALDKIVFNTEAHPFPIFSMGSIFQTGWTRDGTISEPDIKPEGEKVETKVILEKIVKKVSDSPKSVVISSAVPKPAAPTSSK</sequence>
<accession>A0A5E8B184</accession>
<evidence type="ECO:0000256" key="10">
    <source>
        <dbReference type="PIRSR" id="PIRSR601382-1"/>
    </source>
</evidence>
<evidence type="ECO:0000256" key="12">
    <source>
        <dbReference type="PIRSR" id="PIRSR601382-3"/>
    </source>
</evidence>
<dbReference type="EC" id="3.2.1.-" evidence="13"/>
<feature type="active site" evidence="10">
    <location>
        <position position="317"/>
    </location>
</feature>
<feature type="active site" evidence="10">
    <location>
        <position position="468"/>
    </location>
</feature>
<dbReference type="PANTHER" id="PTHR11742">
    <property type="entry name" value="MANNOSYL-OLIGOSACCHARIDE ALPHA-1,2-MANNOSIDASE-RELATED"/>
    <property type="match status" value="1"/>
</dbReference>
<keyword evidence="14" id="KW-0812">Transmembrane</keyword>
<proteinExistence type="inferred from homology"/>
<comment type="pathway">
    <text evidence="2">Protein modification; protein glycosylation.</text>
</comment>
<dbReference type="RefSeq" id="XP_031851227.1">
    <property type="nucleotide sequence ID" value="XM_031995336.1"/>
</dbReference>
<evidence type="ECO:0000313" key="15">
    <source>
        <dbReference type="EMBL" id="VVT45027.1"/>
    </source>
</evidence>
<evidence type="ECO:0000256" key="4">
    <source>
        <dbReference type="ARBA" id="ARBA00022723"/>
    </source>
</evidence>
<dbReference type="GeneID" id="43579436"/>
<keyword evidence="5 13" id="KW-0378">Hydrolase</keyword>
<comment type="similarity">
    <text evidence="3 13">Belongs to the glycosyl hydrolase 47 family.</text>
</comment>
<feature type="active site" description="Proton donor" evidence="10">
    <location>
        <position position="440"/>
    </location>
</feature>
<keyword evidence="13" id="KW-0326">Glycosidase</keyword>
<evidence type="ECO:0000313" key="16">
    <source>
        <dbReference type="Proteomes" id="UP000398389"/>
    </source>
</evidence>
<evidence type="ECO:0000256" key="2">
    <source>
        <dbReference type="ARBA" id="ARBA00004922"/>
    </source>
</evidence>
<keyword evidence="6 11" id="KW-0106">Calcium</keyword>
<dbReference type="GO" id="GO:0004571">
    <property type="term" value="F:mannosyl-oligosaccharide 1,2-alpha-mannosidase activity"/>
    <property type="evidence" value="ECO:0007669"/>
    <property type="project" value="UniProtKB-EC"/>
</dbReference>
<dbReference type="GO" id="GO:0005783">
    <property type="term" value="C:endoplasmic reticulum"/>
    <property type="evidence" value="ECO:0007669"/>
    <property type="project" value="TreeGrafter"/>
</dbReference>
<dbReference type="PANTHER" id="PTHR11742:SF55">
    <property type="entry name" value="ENDOPLASMIC RETICULUM MANNOSYL-OLIGOSACCHARIDE 1,2-ALPHA-MANNOSIDASE"/>
    <property type="match status" value="1"/>
</dbReference>
<keyword evidence="16" id="KW-1185">Reference proteome</keyword>
<evidence type="ECO:0000256" key="13">
    <source>
        <dbReference type="RuleBase" id="RU361193"/>
    </source>
</evidence>
<dbReference type="InterPro" id="IPR036026">
    <property type="entry name" value="Seven-hairpin_glycosidases"/>
</dbReference>
<evidence type="ECO:0000256" key="8">
    <source>
        <dbReference type="ARBA" id="ARBA00047669"/>
    </source>
</evidence>
<dbReference type="Gene3D" id="1.50.10.10">
    <property type="match status" value="1"/>
</dbReference>
<evidence type="ECO:0000256" key="9">
    <source>
        <dbReference type="ARBA" id="ARBA00048605"/>
    </source>
</evidence>
<evidence type="ECO:0000256" key="11">
    <source>
        <dbReference type="PIRSR" id="PIRSR601382-2"/>
    </source>
</evidence>
<evidence type="ECO:0000256" key="6">
    <source>
        <dbReference type="ARBA" id="ARBA00022837"/>
    </source>
</evidence>
<feature type="transmembrane region" description="Helical" evidence="14">
    <location>
        <begin position="49"/>
        <end position="67"/>
    </location>
</feature>
<organism evidence="15 16">
    <name type="scientific">Magnusiomyces paraingens</name>
    <dbReference type="NCBI Taxonomy" id="2606893"/>
    <lineage>
        <taxon>Eukaryota</taxon>
        <taxon>Fungi</taxon>
        <taxon>Dikarya</taxon>
        <taxon>Ascomycota</taxon>
        <taxon>Saccharomycotina</taxon>
        <taxon>Dipodascomycetes</taxon>
        <taxon>Dipodascales</taxon>
        <taxon>Dipodascaceae</taxon>
        <taxon>Magnusiomyces</taxon>
    </lineage>
</organism>
<dbReference type="GO" id="GO:0016020">
    <property type="term" value="C:membrane"/>
    <property type="evidence" value="ECO:0007669"/>
    <property type="project" value="InterPro"/>
</dbReference>
<dbReference type="OrthoDB" id="8118055at2759"/>
<comment type="catalytic activity">
    <reaction evidence="8">
        <text>N(4)-(alpha-D-Man-(1-&gt;2)-alpha-D-Man-(1-&gt;2)-alpha-D-Man-(1-&gt;3)-[alpha-D-Man-(1-&gt;3)-[alpha-D-Man-(1-&gt;2)-alpha-D-Man-(1-&gt;6)]-alpha-D-Man-(1-&gt;6)]-beta-D-Man-(1-&gt;4)-beta-D-GlcNAc-(1-&gt;4)-beta-D-GlcNAc)-L-asparaginyl-[protein] (N-glucan mannose isomer 8A1,2,3B1,3) + 3 H2O = N(4)-(alpha-D-Man-(1-&gt;3)-[alpha-D-Man-(1-&gt;3)-[alpha-D-Man-(1-&gt;6)]-alpha-D-Man-(1-&gt;6)]-beta-D-Man-(1-&gt;4)-beta-D-GlcNAc-(1-&gt;4)-beta-D-GlcNAc)-L-asparaginyl-[protein] (N-glucan mannose isomer 5A1,2) + 3 beta-D-mannose</text>
        <dbReference type="Rhea" id="RHEA:56028"/>
        <dbReference type="Rhea" id="RHEA-COMP:14358"/>
        <dbReference type="Rhea" id="RHEA-COMP:14367"/>
        <dbReference type="ChEBI" id="CHEBI:15377"/>
        <dbReference type="ChEBI" id="CHEBI:28563"/>
        <dbReference type="ChEBI" id="CHEBI:59087"/>
        <dbReference type="ChEBI" id="CHEBI:60628"/>
        <dbReference type="EC" id="3.2.1.113"/>
    </reaction>
</comment>
<feature type="disulfide bond" evidence="12">
    <location>
        <begin position="384"/>
        <end position="426"/>
    </location>
</feature>
<dbReference type="InterPro" id="IPR050749">
    <property type="entry name" value="Glycosyl_Hydrolase_47"/>
</dbReference>